<reference evidence="8" key="2">
    <citation type="submission" date="2024-01" db="EMBL/GenBank/DDBJ databases">
        <authorList>
            <person name="He J."/>
            <person name="Wang M."/>
            <person name="Zheng J."/>
            <person name="Liu Z."/>
        </authorList>
    </citation>
    <scope>NUCLEOTIDE SEQUENCE</scope>
    <source>
        <strain evidence="8">ZL_2023a</strain>
        <tissue evidence="8">Muscle</tissue>
    </source>
</reference>
<evidence type="ECO:0000313" key="10">
    <source>
        <dbReference type="Proteomes" id="UP001445076"/>
    </source>
</evidence>
<dbReference type="EMBL" id="JARKIK010003505">
    <property type="protein sequence ID" value="KAK8718938.1"/>
    <property type="molecule type" value="Genomic_DNA"/>
</dbReference>
<keyword evidence="2 4" id="KW-0863">Zinc-finger</keyword>
<dbReference type="InterPro" id="IPR017907">
    <property type="entry name" value="Znf_RING_CS"/>
</dbReference>
<evidence type="ECO:0000256" key="1">
    <source>
        <dbReference type="ARBA" id="ARBA00022723"/>
    </source>
</evidence>
<dbReference type="Gene3D" id="3.30.40.10">
    <property type="entry name" value="Zinc/RING finger domain, C3HC4 (zinc finger)"/>
    <property type="match status" value="1"/>
</dbReference>
<dbReference type="InterPro" id="IPR013083">
    <property type="entry name" value="Znf_RING/FYVE/PHD"/>
</dbReference>
<feature type="non-terminal residue" evidence="8">
    <location>
        <position position="295"/>
    </location>
</feature>
<dbReference type="PANTHER" id="PTHR25464">
    <property type="entry name" value="TRIPARTITE MOTIF-CONTAINING PROTEIN 2-LIKE PROTEIN"/>
    <property type="match status" value="1"/>
</dbReference>
<dbReference type="EMBL" id="JARKIK010002997">
    <property type="protein sequence ID" value="KAK8719107.1"/>
    <property type="molecule type" value="Genomic_DNA"/>
</dbReference>
<feature type="domain" description="RING-type" evidence="7">
    <location>
        <begin position="9"/>
        <end position="52"/>
    </location>
</feature>
<protein>
    <recommendedName>
        <fullName evidence="7">RING-type domain-containing protein</fullName>
    </recommendedName>
</protein>
<dbReference type="Pfam" id="PF13445">
    <property type="entry name" value="zf-RING_UBOX"/>
    <property type="match status" value="1"/>
</dbReference>
<comment type="caution">
    <text evidence="8">The sequence shown here is derived from an EMBL/GenBank/DDBJ whole genome shotgun (WGS) entry which is preliminary data.</text>
</comment>
<dbReference type="AlphaFoldDB" id="A0AAW0VPU7"/>
<keyword evidence="6" id="KW-0812">Transmembrane</keyword>
<accession>A0AAW0VPU7</accession>
<gene>
    <name evidence="9" type="ORF">OTU49_014233</name>
    <name evidence="8" type="ORF">OTU49_014348</name>
</gene>
<feature type="coiled-coil region" evidence="5">
    <location>
        <begin position="172"/>
        <end position="224"/>
    </location>
</feature>
<keyword evidence="3" id="KW-0862">Zinc</keyword>
<dbReference type="SMART" id="SM00184">
    <property type="entry name" value="RING"/>
    <property type="match status" value="1"/>
</dbReference>
<feature type="transmembrane region" description="Helical" evidence="6">
    <location>
        <begin position="94"/>
        <end position="116"/>
    </location>
</feature>
<dbReference type="SUPFAM" id="SSF57850">
    <property type="entry name" value="RING/U-box"/>
    <property type="match status" value="1"/>
</dbReference>
<dbReference type="PROSITE" id="PS50089">
    <property type="entry name" value="ZF_RING_2"/>
    <property type="match status" value="1"/>
</dbReference>
<keyword evidence="10" id="KW-1185">Reference proteome</keyword>
<keyword evidence="6" id="KW-1133">Transmembrane helix</keyword>
<name>A0AAW0VPU7_CHEQU</name>
<evidence type="ECO:0000256" key="5">
    <source>
        <dbReference type="SAM" id="Coils"/>
    </source>
</evidence>
<feature type="non-terminal residue" evidence="8">
    <location>
        <position position="1"/>
    </location>
</feature>
<keyword evidence="6" id="KW-0472">Membrane</keyword>
<evidence type="ECO:0000313" key="9">
    <source>
        <dbReference type="EMBL" id="KAK8719107.1"/>
    </source>
</evidence>
<evidence type="ECO:0000256" key="6">
    <source>
        <dbReference type="SAM" id="Phobius"/>
    </source>
</evidence>
<reference evidence="8 10" key="1">
    <citation type="journal article" date="2024" name="BMC Genomics">
        <title>Genome assembly of redclaw crayfish (Cherax quadricarinatus) provides insights into its immune adaptation and hypoxia tolerance.</title>
        <authorList>
            <person name="Liu Z."/>
            <person name="Zheng J."/>
            <person name="Li H."/>
            <person name="Fang K."/>
            <person name="Wang S."/>
            <person name="He J."/>
            <person name="Zhou D."/>
            <person name="Weng S."/>
            <person name="Chi M."/>
            <person name="Gu Z."/>
            <person name="He J."/>
            <person name="Li F."/>
            <person name="Wang M."/>
        </authorList>
    </citation>
    <scope>NUCLEOTIDE SEQUENCE [LARGE SCALE GENOMIC DNA]</scope>
    <source>
        <strain evidence="8">ZL_2023a</strain>
    </source>
</reference>
<evidence type="ECO:0000256" key="4">
    <source>
        <dbReference type="PROSITE-ProRule" id="PRU00175"/>
    </source>
</evidence>
<organism evidence="8 10">
    <name type="scientific">Cherax quadricarinatus</name>
    <name type="common">Australian red claw crayfish</name>
    <dbReference type="NCBI Taxonomy" id="27406"/>
    <lineage>
        <taxon>Eukaryota</taxon>
        <taxon>Metazoa</taxon>
        <taxon>Ecdysozoa</taxon>
        <taxon>Arthropoda</taxon>
        <taxon>Crustacea</taxon>
        <taxon>Multicrustacea</taxon>
        <taxon>Malacostraca</taxon>
        <taxon>Eumalacostraca</taxon>
        <taxon>Eucarida</taxon>
        <taxon>Decapoda</taxon>
        <taxon>Pleocyemata</taxon>
        <taxon>Astacidea</taxon>
        <taxon>Parastacoidea</taxon>
        <taxon>Parastacidae</taxon>
        <taxon>Cherax</taxon>
    </lineage>
</organism>
<proteinExistence type="predicted"/>
<evidence type="ECO:0000259" key="7">
    <source>
        <dbReference type="PROSITE" id="PS50089"/>
    </source>
</evidence>
<sequence length="295" mass="33343">DNNDKPEECKVCFNEYDEDLQRPRTLPCGHTFCSQCIEDTIKNVQLTCPGCRAQHTATAASHFPVNYIVEALIKKLKAEQHKSVGIVPTKHSQLFIYSFILLIFIVIYTVLSAYILPNETGASVHTCICSLSKKTDDKQASSFLLVEEGHHDHPKGVSKKLGSIVQDQKSSINNIITECEDVLSQLEQYQGQVREWKTQHHQLHDRLYDLLEQNKAALELLKEEDTRVTNMTTEGEAGKKELQVMLKCLGTVNTGQEAVISIDEADQCNMEVEDWLQKCQKLFPDVNTVHTSIKV</sequence>
<dbReference type="PANTHER" id="PTHR25464:SF2">
    <property type="entry name" value="RING-TYPE DOMAIN-CONTAINING PROTEIN"/>
    <property type="match status" value="1"/>
</dbReference>
<evidence type="ECO:0000313" key="8">
    <source>
        <dbReference type="EMBL" id="KAK8718938.1"/>
    </source>
</evidence>
<dbReference type="PROSITE" id="PS00518">
    <property type="entry name" value="ZF_RING_1"/>
    <property type="match status" value="1"/>
</dbReference>
<evidence type="ECO:0000256" key="3">
    <source>
        <dbReference type="ARBA" id="ARBA00022833"/>
    </source>
</evidence>
<keyword evidence="1" id="KW-0479">Metal-binding</keyword>
<dbReference type="InterPro" id="IPR027370">
    <property type="entry name" value="Znf-RING_euk"/>
</dbReference>
<keyword evidence="5" id="KW-0175">Coiled coil</keyword>
<dbReference type="Proteomes" id="UP001445076">
    <property type="component" value="Unassembled WGS sequence"/>
</dbReference>
<evidence type="ECO:0000256" key="2">
    <source>
        <dbReference type="ARBA" id="ARBA00022771"/>
    </source>
</evidence>
<dbReference type="GO" id="GO:0008270">
    <property type="term" value="F:zinc ion binding"/>
    <property type="evidence" value="ECO:0007669"/>
    <property type="project" value="UniProtKB-KW"/>
</dbReference>
<dbReference type="InterPro" id="IPR001841">
    <property type="entry name" value="Znf_RING"/>
</dbReference>